<dbReference type="EMBL" id="FPCH01000003">
    <property type="protein sequence ID" value="SFV36765.1"/>
    <property type="molecule type" value="Genomic_DNA"/>
</dbReference>
<dbReference type="AlphaFoldDB" id="A0A1I7NQ68"/>
<evidence type="ECO:0000313" key="3">
    <source>
        <dbReference type="EMBL" id="SFV36765.1"/>
    </source>
</evidence>
<keyword evidence="2" id="KW-0812">Transmembrane</keyword>
<keyword evidence="2" id="KW-0472">Membrane</keyword>
<dbReference type="GO" id="GO:0016020">
    <property type="term" value="C:membrane"/>
    <property type="evidence" value="ECO:0007669"/>
    <property type="project" value="InterPro"/>
</dbReference>
<dbReference type="InterPro" id="IPR004513">
    <property type="entry name" value="FtsX"/>
</dbReference>
<feature type="transmembrane region" description="Helical" evidence="2">
    <location>
        <begin position="338"/>
        <end position="356"/>
    </location>
</feature>
<dbReference type="RefSeq" id="WP_092868318.1">
    <property type="nucleotide sequence ID" value="NZ_FPCH01000003.1"/>
</dbReference>
<dbReference type="GO" id="GO:0051301">
    <property type="term" value="P:cell division"/>
    <property type="evidence" value="ECO:0007669"/>
    <property type="project" value="UniProtKB-KW"/>
</dbReference>
<feature type="transmembrane region" description="Helical" evidence="2">
    <location>
        <begin position="88"/>
        <end position="109"/>
    </location>
</feature>
<keyword evidence="3" id="KW-0132">Cell division</keyword>
<dbReference type="OrthoDB" id="9814843at2"/>
<dbReference type="PANTHER" id="PTHR47755:SF1">
    <property type="entry name" value="CELL DIVISION PROTEIN FTSX"/>
    <property type="match status" value="1"/>
</dbReference>
<evidence type="ECO:0000256" key="2">
    <source>
        <dbReference type="SAM" id="Phobius"/>
    </source>
</evidence>
<sequence>MSGSSSRFPGRVEPAMPLPGYEPYDDPTTGVTARTAGYPPQYGDTEPTVTAEDPQRSLKPPARDRDSARKMKVTAPVVPPGSVTGRSLTLVIGIMCFLACLTSGAVWMIKESSDAWLNDIASEVTVQVVPQENGNIDKAVGDVVGYLQKQRGIVNVKALSLDQSAELLQPWLGSTDALKSLPVPRLIAVEVNRTDPPDLAEIGTTLGRDFKGASLDDHRRWQQQIRAVTRSLALGGIAILVLVGAATTAIIVSATRSAMASNREIVEVLHFVGATDKFIAREFEKHFLRVGIKAGIVGASCAMLVFICMPAITEMLGGGAVSAVEMQRLIGTGALDSLGYIILGLVVVTIAGLCMVTSRVGVYRILNGQH</sequence>
<feature type="region of interest" description="Disordered" evidence="1">
    <location>
        <begin position="1"/>
        <end position="73"/>
    </location>
</feature>
<keyword evidence="2" id="KW-1133">Transmembrane helix</keyword>
<dbReference type="Proteomes" id="UP000199423">
    <property type="component" value="Unassembled WGS sequence"/>
</dbReference>
<reference evidence="4" key="1">
    <citation type="submission" date="2016-10" db="EMBL/GenBank/DDBJ databases">
        <authorList>
            <person name="Varghese N."/>
            <person name="Submissions S."/>
        </authorList>
    </citation>
    <scope>NUCLEOTIDE SEQUENCE [LARGE SCALE GENOMIC DNA]</scope>
    <source>
        <strain evidence="4">DSM 1565</strain>
    </source>
</reference>
<feature type="compositionally biased region" description="Basic and acidic residues" evidence="1">
    <location>
        <begin position="53"/>
        <end position="69"/>
    </location>
</feature>
<evidence type="ECO:0000256" key="1">
    <source>
        <dbReference type="SAM" id="MobiDB-lite"/>
    </source>
</evidence>
<keyword evidence="3" id="KW-0131">Cell cycle</keyword>
<dbReference type="STRING" id="51670.SAMN04488557_2747"/>
<proteinExistence type="predicted"/>
<organism evidence="3 4">
    <name type="scientific">Hyphomicrobium facile</name>
    <dbReference type="NCBI Taxonomy" id="51670"/>
    <lineage>
        <taxon>Bacteria</taxon>
        <taxon>Pseudomonadati</taxon>
        <taxon>Pseudomonadota</taxon>
        <taxon>Alphaproteobacteria</taxon>
        <taxon>Hyphomicrobiales</taxon>
        <taxon>Hyphomicrobiaceae</taxon>
        <taxon>Hyphomicrobium</taxon>
    </lineage>
</organism>
<gene>
    <name evidence="3" type="ORF">SAMN04488557_2747</name>
</gene>
<dbReference type="GO" id="GO:0032153">
    <property type="term" value="C:cell division site"/>
    <property type="evidence" value="ECO:0007669"/>
    <property type="project" value="TreeGrafter"/>
</dbReference>
<dbReference type="PANTHER" id="PTHR47755">
    <property type="entry name" value="CELL DIVISION PROTEIN FTSX"/>
    <property type="match status" value="1"/>
</dbReference>
<evidence type="ECO:0000313" key="4">
    <source>
        <dbReference type="Proteomes" id="UP000199423"/>
    </source>
</evidence>
<protein>
    <submittedName>
        <fullName evidence="3">Cell division transport system permease protein</fullName>
    </submittedName>
</protein>
<feature type="transmembrane region" description="Helical" evidence="2">
    <location>
        <begin position="232"/>
        <end position="254"/>
    </location>
</feature>
<keyword evidence="4" id="KW-1185">Reference proteome</keyword>
<name>A0A1I7NQ68_9HYPH</name>
<feature type="transmembrane region" description="Helical" evidence="2">
    <location>
        <begin position="290"/>
        <end position="312"/>
    </location>
</feature>
<accession>A0A1I7NQ68</accession>